<keyword evidence="3 6" id="KW-0187">Copper transport</keyword>
<evidence type="ECO:0000313" key="7">
    <source>
        <dbReference type="EMBL" id="KAK4419001.1"/>
    </source>
</evidence>
<keyword evidence="6" id="KW-0406">Ion transport</keyword>
<dbReference type="PANTHER" id="PTHR12483">
    <property type="entry name" value="SOLUTE CARRIER FAMILY 31 COPPER TRANSPORTERS"/>
    <property type="match status" value="1"/>
</dbReference>
<name>A0AAE2CEB0_9LAMI</name>
<comment type="subcellular location">
    <subcellularLocation>
        <location evidence="6">Membrane</location>
        <topology evidence="6">Multi-pass membrane protein</topology>
    </subcellularLocation>
</comment>
<accession>A0AAE2CEB0</accession>
<dbReference type="AlphaFoldDB" id="A0AAE2CEB0"/>
<dbReference type="EMBL" id="JACGWO010000009">
    <property type="protein sequence ID" value="KAK4419001.1"/>
    <property type="molecule type" value="Genomic_DNA"/>
</dbReference>
<evidence type="ECO:0000256" key="3">
    <source>
        <dbReference type="ARBA" id="ARBA00022796"/>
    </source>
</evidence>
<evidence type="ECO:0000313" key="8">
    <source>
        <dbReference type="Proteomes" id="UP001293254"/>
    </source>
</evidence>
<feature type="transmembrane region" description="Helical" evidence="6">
    <location>
        <begin position="84"/>
        <end position="109"/>
    </location>
</feature>
<comment type="similarity">
    <text evidence="1 6">Belongs to the copper transporter (Ctr) (TC 1.A.56) family. SLC31A subfamily.</text>
</comment>
<dbReference type="GO" id="GO:0005886">
    <property type="term" value="C:plasma membrane"/>
    <property type="evidence" value="ECO:0007669"/>
    <property type="project" value="TreeGrafter"/>
</dbReference>
<keyword evidence="4 6" id="KW-1133">Transmembrane helix</keyword>
<evidence type="ECO:0000256" key="2">
    <source>
        <dbReference type="ARBA" id="ARBA00022692"/>
    </source>
</evidence>
<keyword evidence="5 6" id="KW-0472">Membrane</keyword>
<evidence type="ECO:0000256" key="6">
    <source>
        <dbReference type="RuleBase" id="RU367022"/>
    </source>
</evidence>
<evidence type="ECO:0000256" key="1">
    <source>
        <dbReference type="ARBA" id="ARBA00006921"/>
    </source>
</evidence>
<comment type="caution">
    <text evidence="7">The sequence shown here is derived from an EMBL/GenBank/DDBJ whole genome shotgun (WGS) entry which is preliminary data.</text>
</comment>
<keyword evidence="6" id="KW-0186">Copper</keyword>
<evidence type="ECO:0000256" key="5">
    <source>
        <dbReference type="ARBA" id="ARBA00023136"/>
    </source>
</evidence>
<dbReference type="InterPro" id="IPR007274">
    <property type="entry name" value="Cop_transporter"/>
</dbReference>
<proteinExistence type="inferred from homology"/>
<dbReference type="GO" id="GO:0005375">
    <property type="term" value="F:copper ion transmembrane transporter activity"/>
    <property type="evidence" value="ECO:0007669"/>
    <property type="project" value="UniProtKB-UniRule"/>
</dbReference>
<organism evidence="7 8">
    <name type="scientific">Sesamum alatum</name>
    <dbReference type="NCBI Taxonomy" id="300844"/>
    <lineage>
        <taxon>Eukaryota</taxon>
        <taxon>Viridiplantae</taxon>
        <taxon>Streptophyta</taxon>
        <taxon>Embryophyta</taxon>
        <taxon>Tracheophyta</taxon>
        <taxon>Spermatophyta</taxon>
        <taxon>Magnoliopsida</taxon>
        <taxon>eudicotyledons</taxon>
        <taxon>Gunneridae</taxon>
        <taxon>Pentapetalae</taxon>
        <taxon>asterids</taxon>
        <taxon>lamiids</taxon>
        <taxon>Lamiales</taxon>
        <taxon>Pedaliaceae</taxon>
        <taxon>Sesamum</taxon>
    </lineage>
</organism>
<feature type="transmembrane region" description="Helical" evidence="6">
    <location>
        <begin position="52"/>
        <end position="72"/>
    </location>
</feature>
<protein>
    <recommendedName>
        <fullName evidence="6">Copper transport protein</fullName>
    </recommendedName>
</protein>
<sequence length="141" mass="15274">MELRALPLHHNTDSAPPPPGAAHNHHHLFHTSFYWGKEAQFLFSGWPDNNSGMYALALILVFALAIIVEFLHNLNLVKPGSNRVATVFFQAGIRAIRAGFGYMVILAVMSYNGGVFIAACLGHAIGFVMFGSRLAKKGGPA</sequence>
<reference evidence="7" key="1">
    <citation type="submission" date="2020-06" db="EMBL/GenBank/DDBJ databases">
        <authorList>
            <person name="Li T."/>
            <person name="Hu X."/>
            <person name="Zhang T."/>
            <person name="Song X."/>
            <person name="Zhang H."/>
            <person name="Dai N."/>
            <person name="Sheng W."/>
            <person name="Hou X."/>
            <person name="Wei L."/>
        </authorList>
    </citation>
    <scope>NUCLEOTIDE SEQUENCE</scope>
    <source>
        <strain evidence="7">3651</strain>
        <tissue evidence="7">Leaf</tissue>
    </source>
</reference>
<keyword evidence="6" id="KW-0813">Transport</keyword>
<dbReference type="Pfam" id="PF04145">
    <property type="entry name" value="Ctr"/>
    <property type="match status" value="2"/>
</dbReference>
<gene>
    <name evidence="7" type="ORF">Salat_2312900</name>
</gene>
<dbReference type="Proteomes" id="UP001293254">
    <property type="component" value="Unassembled WGS sequence"/>
</dbReference>
<feature type="transmembrane region" description="Helical" evidence="6">
    <location>
        <begin position="115"/>
        <end position="135"/>
    </location>
</feature>
<keyword evidence="2 6" id="KW-0812">Transmembrane</keyword>
<dbReference type="PANTHER" id="PTHR12483:SF94">
    <property type="entry name" value="COPPER TRANSPORTER 4"/>
    <property type="match status" value="1"/>
</dbReference>
<evidence type="ECO:0000256" key="4">
    <source>
        <dbReference type="ARBA" id="ARBA00022989"/>
    </source>
</evidence>
<reference evidence="7" key="2">
    <citation type="journal article" date="2024" name="Plant">
        <title>Genomic evolution and insights into agronomic trait innovations of Sesamum species.</title>
        <authorList>
            <person name="Miao H."/>
            <person name="Wang L."/>
            <person name="Qu L."/>
            <person name="Liu H."/>
            <person name="Sun Y."/>
            <person name="Le M."/>
            <person name="Wang Q."/>
            <person name="Wei S."/>
            <person name="Zheng Y."/>
            <person name="Lin W."/>
            <person name="Duan Y."/>
            <person name="Cao H."/>
            <person name="Xiong S."/>
            <person name="Wang X."/>
            <person name="Wei L."/>
            <person name="Li C."/>
            <person name="Ma Q."/>
            <person name="Ju M."/>
            <person name="Zhao R."/>
            <person name="Li G."/>
            <person name="Mu C."/>
            <person name="Tian Q."/>
            <person name="Mei H."/>
            <person name="Zhang T."/>
            <person name="Gao T."/>
            <person name="Zhang H."/>
        </authorList>
    </citation>
    <scope>NUCLEOTIDE SEQUENCE</scope>
    <source>
        <strain evidence="7">3651</strain>
    </source>
</reference>
<keyword evidence="8" id="KW-1185">Reference proteome</keyword>